<evidence type="ECO:0008006" key="4">
    <source>
        <dbReference type="Google" id="ProtNLM"/>
    </source>
</evidence>
<keyword evidence="3" id="KW-1185">Reference proteome</keyword>
<name>A0A162IZU9_9MICO</name>
<keyword evidence="1" id="KW-0472">Membrane</keyword>
<protein>
    <recommendedName>
        <fullName evidence="4">Major Facilitator Superfamily protein</fullName>
    </recommendedName>
</protein>
<evidence type="ECO:0000256" key="1">
    <source>
        <dbReference type="SAM" id="Phobius"/>
    </source>
</evidence>
<sequence length="71" mass="7093">MLLLRDQESPAAVRSQVFTIGAGLRSAAAAVGAALAGAASGFGASWLVAGIAAVWIGSGLLLRLFPARERG</sequence>
<keyword evidence="1" id="KW-1133">Transmembrane helix</keyword>
<keyword evidence="1" id="KW-0812">Transmembrane</keyword>
<reference evidence="2 3" key="1">
    <citation type="submission" date="2015-08" db="EMBL/GenBank/DDBJ databases">
        <title>Draft Genome Sequence of Rathayibacter sp. Strain VKM Ac-2596 Isolated from Leaf Gall Induced by Plant-Parasitic Nematodes.</title>
        <authorList>
            <person name="Vasilenko O.V."/>
            <person name="Starodumova I.P."/>
            <person name="Tarlachkov S.V."/>
            <person name="Dorofeeva L.V."/>
            <person name="Evtushenko L.I."/>
        </authorList>
    </citation>
    <scope>NUCLEOTIDE SEQUENCE [LARGE SCALE GENOMIC DNA]</scope>
    <source>
        <strain evidence="2 3">VKM Ac-2596</strain>
    </source>
</reference>
<evidence type="ECO:0000313" key="2">
    <source>
        <dbReference type="EMBL" id="KZX20177.1"/>
    </source>
</evidence>
<evidence type="ECO:0000313" key="3">
    <source>
        <dbReference type="Proteomes" id="UP000076717"/>
    </source>
</evidence>
<accession>A0A162IZU9</accession>
<gene>
    <name evidence="2" type="ORF">ACH61_02706</name>
</gene>
<feature type="transmembrane region" description="Helical" evidence="1">
    <location>
        <begin position="12"/>
        <end position="38"/>
    </location>
</feature>
<dbReference type="RefSeq" id="WP_068212596.1">
    <property type="nucleotide sequence ID" value="NZ_LIIN01000126.1"/>
</dbReference>
<feature type="transmembrane region" description="Helical" evidence="1">
    <location>
        <begin position="44"/>
        <end position="65"/>
    </location>
</feature>
<comment type="caution">
    <text evidence="2">The sequence shown here is derived from an EMBL/GenBank/DDBJ whole genome shotgun (WGS) entry which is preliminary data.</text>
</comment>
<organism evidence="2 3">
    <name type="scientific">Rathayibacter tanaceti</name>
    <dbReference type="NCBI Taxonomy" id="1671680"/>
    <lineage>
        <taxon>Bacteria</taxon>
        <taxon>Bacillati</taxon>
        <taxon>Actinomycetota</taxon>
        <taxon>Actinomycetes</taxon>
        <taxon>Micrococcales</taxon>
        <taxon>Microbacteriaceae</taxon>
        <taxon>Rathayibacter</taxon>
    </lineage>
</organism>
<dbReference type="PATRIC" id="fig|1671680.3.peg.2906"/>
<dbReference type="AlphaFoldDB" id="A0A162IZU9"/>
<dbReference type="EMBL" id="LIIN01000126">
    <property type="protein sequence ID" value="KZX20177.1"/>
    <property type="molecule type" value="Genomic_DNA"/>
</dbReference>
<proteinExistence type="predicted"/>
<dbReference type="Proteomes" id="UP000076717">
    <property type="component" value="Unassembled WGS sequence"/>
</dbReference>